<sequence>MKYVWLFLLLFIVLAYFWRRQEMPSFMDVDSYLIRTLYKIVVACMGIFATFALSLKYVMQDNSAKYMRILLHLGTITLGVYACHFLVISPVLLIFSGLWYPLKLVLAFILVTTLSYTIVRILSLNRYTAFILLGIAVNTKNKF</sequence>
<dbReference type="EMBL" id="CACRSU010000017">
    <property type="protein sequence ID" value="VYT13501.1"/>
    <property type="molecule type" value="Genomic_DNA"/>
</dbReference>
<proteinExistence type="predicted"/>
<keyword evidence="1" id="KW-0812">Transmembrane</keyword>
<organism evidence="2">
    <name type="scientific">Bacteroides intestinalis</name>
    <dbReference type="NCBI Taxonomy" id="329854"/>
    <lineage>
        <taxon>Bacteria</taxon>
        <taxon>Pseudomonadati</taxon>
        <taxon>Bacteroidota</taxon>
        <taxon>Bacteroidia</taxon>
        <taxon>Bacteroidales</taxon>
        <taxon>Bacteroidaceae</taxon>
        <taxon>Bacteroides</taxon>
    </lineage>
</organism>
<protein>
    <submittedName>
        <fullName evidence="2">Uncharacterized protein</fullName>
    </submittedName>
</protein>
<accession>A0A6N2UAP4</accession>
<feature type="transmembrane region" description="Helical" evidence="1">
    <location>
        <begin position="98"/>
        <end position="119"/>
    </location>
</feature>
<feature type="transmembrane region" description="Helical" evidence="1">
    <location>
        <begin position="39"/>
        <end position="58"/>
    </location>
</feature>
<reference evidence="2" key="1">
    <citation type="submission" date="2019-11" db="EMBL/GenBank/DDBJ databases">
        <authorList>
            <person name="Feng L."/>
        </authorList>
    </citation>
    <scope>NUCLEOTIDE SEQUENCE</scope>
    <source>
        <strain evidence="2">BintestinalisLFYP9</strain>
    </source>
</reference>
<name>A0A6N2UAP4_9BACE</name>
<evidence type="ECO:0000256" key="1">
    <source>
        <dbReference type="SAM" id="Phobius"/>
    </source>
</evidence>
<evidence type="ECO:0000313" key="2">
    <source>
        <dbReference type="EMBL" id="VYT13501.1"/>
    </source>
</evidence>
<keyword evidence="1" id="KW-0472">Membrane</keyword>
<gene>
    <name evidence="2" type="ORF">BILFYP9_01912</name>
</gene>
<feature type="transmembrane region" description="Helical" evidence="1">
    <location>
        <begin position="70"/>
        <end position="92"/>
    </location>
</feature>
<dbReference type="AlphaFoldDB" id="A0A6N2UAP4"/>
<keyword evidence="1" id="KW-1133">Transmembrane helix</keyword>